<dbReference type="InterPro" id="IPR050301">
    <property type="entry name" value="NTE"/>
</dbReference>
<dbReference type="EMBL" id="SNYR01000001">
    <property type="protein sequence ID" value="TDQ66259.1"/>
    <property type="molecule type" value="Genomic_DNA"/>
</dbReference>
<dbReference type="GO" id="GO:0016042">
    <property type="term" value="P:lipid catabolic process"/>
    <property type="evidence" value="ECO:0007669"/>
    <property type="project" value="UniProtKB-UniRule"/>
</dbReference>
<comment type="caution">
    <text evidence="7">The sequence shown here is derived from an EMBL/GenBank/DDBJ whole genome shotgun (WGS) entry which is preliminary data.</text>
</comment>
<evidence type="ECO:0000256" key="4">
    <source>
        <dbReference type="PROSITE-ProRule" id="PRU01161"/>
    </source>
</evidence>
<keyword evidence="1 4" id="KW-0378">Hydrolase</keyword>
<evidence type="ECO:0000256" key="1">
    <source>
        <dbReference type="ARBA" id="ARBA00022801"/>
    </source>
</evidence>
<dbReference type="OrthoDB" id="323481at2"/>
<feature type="domain" description="PNPLA" evidence="6">
    <location>
        <begin position="78"/>
        <end position="269"/>
    </location>
</feature>
<name>A0A4R6VQH0_9HYPH</name>
<feature type="signal peptide" evidence="5">
    <location>
        <begin position="1"/>
        <end position="26"/>
    </location>
</feature>
<evidence type="ECO:0000313" key="8">
    <source>
        <dbReference type="Proteomes" id="UP000295391"/>
    </source>
</evidence>
<dbReference type="SUPFAM" id="SSF52151">
    <property type="entry name" value="FabD/lysophospholipase-like"/>
    <property type="match status" value="1"/>
</dbReference>
<dbReference type="Gene3D" id="3.40.1090.10">
    <property type="entry name" value="Cytosolic phospholipase A2 catalytic domain"/>
    <property type="match status" value="1"/>
</dbReference>
<feature type="active site" description="Nucleophile" evidence="4">
    <location>
        <position position="113"/>
    </location>
</feature>
<dbReference type="AlphaFoldDB" id="A0A4R6VQH0"/>
<reference evidence="7 8" key="1">
    <citation type="submission" date="2019-03" db="EMBL/GenBank/DDBJ databases">
        <title>Genomic Encyclopedia of Type Strains, Phase III (KMG-III): the genomes of soil and plant-associated and newly described type strains.</title>
        <authorList>
            <person name="Whitman W."/>
        </authorList>
    </citation>
    <scope>NUCLEOTIDE SEQUENCE [LARGE SCALE GENOMIC DNA]</scope>
    <source>
        <strain evidence="7 8">CGMCC 1.7002</strain>
    </source>
</reference>
<feature type="short sequence motif" description="GXSXG" evidence="4">
    <location>
        <begin position="111"/>
        <end position="115"/>
    </location>
</feature>
<feature type="chain" id="PRO_5020466150" evidence="5">
    <location>
        <begin position="27"/>
        <end position="382"/>
    </location>
</feature>
<dbReference type="Pfam" id="PF01734">
    <property type="entry name" value="Patatin"/>
    <property type="match status" value="1"/>
</dbReference>
<dbReference type="Proteomes" id="UP000295391">
    <property type="component" value="Unassembled WGS sequence"/>
</dbReference>
<evidence type="ECO:0000313" key="7">
    <source>
        <dbReference type="EMBL" id="TDQ66259.1"/>
    </source>
</evidence>
<gene>
    <name evidence="7" type="ORF">ATL17_0250</name>
</gene>
<feature type="short sequence motif" description="GXGXXG" evidence="4">
    <location>
        <begin position="82"/>
        <end position="87"/>
    </location>
</feature>
<dbReference type="RefSeq" id="WP_133570964.1">
    <property type="nucleotide sequence ID" value="NZ_SNYR01000001.1"/>
</dbReference>
<keyword evidence="5" id="KW-0732">Signal</keyword>
<feature type="short sequence motif" description="DGA/G" evidence="4">
    <location>
        <begin position="256"/>
        <end position="258"/>
    </location>
</feature>
<dbReference type="GO" id="GO:0016787">
    <property type="term" value="F:hydrolase activity"/>
    <property type="evidence" value="ECO:0007669"/>
    <property type="project" value="UniProtKB-UniRule"/>
</dbReference>
<accession>A0A4R6VQH0</accession>
<keyword evidence="2 4" id="KW-0442">Lipid degradation</keyword>
<dbReference type="InterPro" id="IPR016035">
    <property type="entry name" value="Acyl_Trfase/lysoPLipase"/>
</dbReference>
<proteinExistence type="predicted"/>
<sequence>MSAHTSFRALLSVMALLLTLFLAACATDRTDYTMSASSAATVPNLKGVRIWADDPRIVNAKLWSPSSFQNQSSPLTMLSLSGGGAEGAFGAGFLTGWSKAGTRPQFTVVSGTSTGALLAPFAFLGRGYDPILARLFTEEKTSDLVRVAGLSAIFGSSVLSAQPLEKMVARYVTPTLLQQIAAEHKKGRRLYVITTNIDTQRTAIWDMGAIASAQNESALNLFRQVLVASASVPGVLPPQYIEVTHQGQTFKEMHVDGGVTANIMLLPEAIVQAGQLRNFSSTPTLYLLVNGKIGHEYKLVKPHTVSILERSFGSSIKANSRQSIIAAQQFAKRHGWKMRMAALRMDYDLPVNEVRLDETELTQLFNEGVRAGASNDRWQNGL</sequence>
<keyword evidence="3 4" id="KW-0443">Lipid metabolism</keyword>
<dbReference type="InterPro" id="IPR002641">
    <property type="entry name" value="PNPLA_dom"/>
</dbReference>
<protein>
    <submittedName>
        <fullName evidence="7">Patatin-like phospholipase</fullName>
    </submittedName>
</protein>
<evidence type="ECO:0000256" key="3">
    <source>
        <dbReference type="ARBA" id="ARBA00023098"/>
    </source>
</evidence>
<evidence type="ECO:0000256" key="5">
    <source>
        <dbReference type="SAM" id="SignalP"/>
    </source>
</evidence>
<evidence type="ECO:0000256" key="2">
    <source>
        <dbReference type="ARBA" id="ARBA00022963"/>
    </source>
</evidence>
<dbReference type="PROSITE" id="PS51635">
    <property type="entry name" value="PNPLA"/>
    <property type="match status" value="1"/>
</dbReference>
<feature type="active site" description="Proton acceptor" evidence="4">
    <location>
        <position position="256"/>
    </location>
</feature>
<keyword evidence="8" id="KW-1185">Reference proteome</keyword>
<dbReference type="PANTHER" id="PTHR14226">
    <property type="entry name" value="NEUROPATHY TARGET ESTERASE/SWISS CHEESE D.MELANOGASTER"/>
    <property type="match status" value="1"/>
</dbReference>
<dbReference type="PANTHER" id="PTHR14226:SF74">
    <property type="entry name" value="BLR4684 PROTEIN"/>
    <property type="match status" value="1"/>
</dbReference>
<evidence type="ECO:0000259" key="6">
    <source>
        <dbReference type="PROSITE" id="PS51635"/>
    </source>
</evidence>
<organism evidence="7 8">
    <name type="scientific">Maritalea mobilis</name>
    <dbReference type="NCBI Taxonomy" id="483324"/>
    <lineage>
        <taxon>Bacteria</taxon>
        <taxon>Pseudomonadati</taxon>
        <taxon>Pseudomonadota</taxon>
        <taxon>Alphaproteobacteria</taxon>
        <taxon>Hyphomicrobiales</taxon>
        <taxon>Devosiaceae</taxon>
        <taxon>Maritalea</taxon>
    </lineage>
</organism>